<dbReference type="EMBL" id="MN740545">
    <property type="protein sequence ID" value="QHS77362.1"/>
    <property type="molecule type" value="Genomic_DNA"/>
</dbReference>
<evidence type="ECO:0000313" key="2">
    <source>
        <dbReference type="EMBL" id="QHS77362.1"/>
    </source>
</evidence>
<dbReference type="SUPFAM" id="SSF54495">
    <property type="entry name" value="UBC-like"/>
    <property type="match status" value="1"/>
</dbReference>
<dbReference type="SMART" id="SM00212">
    <property type="entry name" value="UBCc"/>
    <property type="match status" value="1"/>
</dbReference>
<proteinExistence type="predicted"/>
<dbReference type="InterPro" id="IPR050113">
    <property type="entry name" value="Ub_conjugating_enzyme"/>
</dbReference>
<dbReference type="PANTHER" id="PTHR24067">
    <property type="entry name" value="UBIQUITIN-CONJUGATING ENZYME E2"/>
    <property type="match status" value="1"/>
</dbReference>
<evidence type="ECO:0000259" key="1">
    <source>
        <dbReference type="PROSITE" id="PS50127"/>
    </source>
</evidence>
<organism evidence="2">
    <name type="scientific">viral metagenome</name>
    <dbReference type="NCBI Taxonomy" id="1070528"/>
    <lineage>
        <taxon>unclassified sequences</taxon>
        <taxon>metagenomes</taxon>
        <taxon>organismal metagenomes</taxon>
    </lineage>
</organism>
<reference evidence="2" key="1">
    <citation type="journal article" date="2020" name="Nature">
        <title>Giant virus diversity and host interactions through global metagenomics.</title>
        <authorList>
            <person name="Schulz F."/>
            <person name="Roux S."/>
            <person name="Paez-Espino D."/>
            <person name="Jungbluth S."/>
            <person name="Walsh D.A."/>
            <person name="Denef V.J."/>
            <person name="McMahon K.D."/>
            <person name="Konstantinidis K.T."/>
            <person name="Eloe-Fadrosh E.A."/>
            <person name="Kyrpides N.C."/>
            <person name="Woyke T."/>
        </authorList>
    </citation>
    <scope>NUCLEOTIDE SEQUENCE</scope>
    <source>
        <strain evidence="2">GVMAG-S-1004661-13</strain>
    </source>
</reference>
<dbReference type="Pfam" id="PF00179">
    <property type="entry name" value="UQ_con"/>
    <property type="match status" value="1"/>
</dbReference>
<dbReference type="InterPro" id="IPR016135">
    <property type="entry name" value="UBQ-conjugating_enzyme/RWD"/>
</dbReference>
<feature type="domain" description="UBC core" evidence="1">
    <location>
        <begin position="14"/>
        <end position="183"/>
    </location>
</feature>
<dbReference type="InterPro" id="IPR000608">
    <property type="entry name" value="UBC"/>
</dbReference>
<sequence length="525" mass="60083">MSVTSSDSAQLTPNAIKRLKKDYKELIKEPLVGASADMVDGNLKEWNCIVIAQSGPYKGVPIIFALEFPSDYPVKAPHAYFMTKIAYRSGAQVLDKKGRQVICLDLFGNFASVHTEWGKDGQASGWSSSYSVKTILITMQGVLLDGQYLNPDPAQIEITKKSSEQLIKEYDFEIPDLDEEVTKNIVKENLTDNVKCYALGLSFKESILGYGINVSQRFISSPAEYLSLDAFESGIRGSTTNKPFNSWIVIFINESHFKKSEEVFYKYLTQIASKMGKTNAPIHEQIFELFSNVMNSLVVEIMNLGDNLSASDKFIDSYYGCYRTLLYISKKNRKLIDYCNEMISTFISGKTTKKDIPNLGTWLIAIILSDQYSWEDVKVQFIKEVDTRNFFWYAVGNARNPAKYPELMDPKQERYKKTFIASKVSRNLVCFQKKFIELTNKIDLDELDKNCGIVDEETKQTIKKIHKEVNKITEWSEYFIWNNIPSVNKNVRESQLLDAMKNSEKNGYHKKGQVAKSARPRYNRW</sequence>
<dbReference type="Gene3D" id="3.10.110.10">
    <property type="entry name" value="Ubiquitin Conjugating Enzyme"/>
    <property type="match status" value="1"/>
</dbReference>
<dbReference type="CDD" id="cd23955">
    <property type="entry name" value="UBCc_invertebrate"/>
    <property type="match status" value="1"/>
</dbReference>
<dbReference type="PROSITE" id="PS50127">
    <property type="entry name" value="UBC_2"/>
    <property type="match status" value="1"/>
</dbReference>
<accession>A0A6C0ACK1</accession>
<protein>
    <recommendedName>
        <fullName evidence="1">UBC core domain-containing protein</fullName>
    </recommendedName>
</protein>
<name>A0A6C0ACK1_9ZZZZ</name>
<dbReference type="AlphaFoldDB" id="A0A6C0ACK1"/>